<accession>A0ABM9CDV3</accession>
<evidence type="ECO:0000313" key="1">
    <source>
        <dbReference type="EMBL" id="CAH1210923.1"/>
    </source>
</evidence>
<evidence type="ECO:0000313" key="2">
    <source>
        <dbReference type="Proteomes" id="UP000838686"/>
    </source>
</evidence>
<dbReference type="EMBL" id="CAKMMF010000018">
    <property type="protein sequence ID" value="CAH1210923.1"/>
    <property type="molecule type" value="Genomic_DNA"/>
</dbReference>
<keyword evidence="2" id="KW-1185">Reference proteome</keyword>
<dbReference type="Proteomes" id="UP000838686">
    <property type="component" value="Unassembled WGS sequence"/>
</dbReference>
<dbReference type="RefSeq" id="WP_236343657.1">
    <property type="nucleotide sequence ID" value="NZ_CAKMMF010000018.1"/>
</dbReference>
<gene>
    <name evidence="1" type="ORF">PAECIP111893_03328</name>
</gene>
<name>A0ABM9CDV3_9BACL</name>
<dbReference type="InterPro" id="IPR039498">
    <property type="entry name" value="NTP_transf_5"/>
</dbReference>
<organism evidence="1 2">
    <name type="scientific">Paenibacillus plantiphilus</name>
    <dbReference type="NCBI Taxonomy" id="2905650"/>
    <lineage>
        <taxon>Bacteria</taxon>
        <taxon>Bacillati</taxon>
        <taxon>Bacillota</taxon>
        <taxon>Bacilli</taxon>
        <taxon>Bacillales</taxon>
        <taxon>Paenibacillaceae</taxon>
        <taxon>Paenibacillus</taxon>
    </lineage>
</organism>
<reference evidence="1" key="1">
    <citation type="submission" date="2022-01" db="EMBL/GenBank/DDBJ databases">
        <authorList>
            <person name="Criscuolo A."/>
        </authorList>
    </citation>
    <scope>NUCLEOTIDE SEQUENCE</scope>
    <source>
        <strain evidence="1">CIP111893</strain>
    </source>
</reference>
<sequence>MDNERTLDVSLFPKELKLLLALIGPISPPTSAALKERMTGGGDLSGIDWDHFVRLALHHRVYPTVYTNLLRWDSSPIPEAVMKALYAAYGKNTFQMMHLTATMDKVSRLFDENGVRSLMLKGPILAEELYGELSLRTCKDLDILVSADEVELAETILLGAGYELDEGEVRILNDWKWRVHHISYTNPQTGVQIELHWRLNPDKGKEPSFEEMWARRRTSVLTEHPLYYLGSEDMFLFLVQHGARHGWFRLRWLLDIDRMLEKQLNSSDIAAHLKRYHSLAIGGQALLLASQLLGTPIGPEMKPIAAGNHAHRLARSAIIFLNEMITLSPVPQHLTIYYRRYLFSLRSASQKLLFIVSLLYPNNRDIETLRLPKKLYVLYFPLRPFLWIWRRRKQQASS</sequence>
<protein>
    <recommendedName>
        <fullName evidence="3">Renal dipeptidase</fullName>
    </recommendedName>
</protein>
<dbReference type="Gene3D" id="3.30.460.40">
    <property type="match status" value="1"/>
</dbReference>
<proteinExistence type="predicted"/>
<evidence type="ECO:0008006" key="3">
    <source>
        <dbReference type="Google" id="ProtNLM"/>
    </source>
</evidence>
<dbReference type="Pfam" id="PF14907">
    <property type="entry name" value="NTP_transf_5"/>
    <property type="match status" value="1"/>
</dbReference>
<comment type="caution">
    <text evidence="1">The sequence shown here is derived from an EMBL/GenBank/DDBJ whole genome shotgun (WGS) entry which is preliminary data.</text>
</comment>